<dbReference type="PANTHER" id="PTHR18806:SF4">
    <property type="entry name" value="RNA-BINDING PROTEIN 25"/>
    <property type="match status" value="1"/>
</dbReference>
<dbReference type="PANTHER" id="PTHR18806">
    <property type="entry name" value="RBM25 PROTEIN"/>
    <property type="match status" value="1"/>
</dbReference>
<evidence type="ECO:0000313" key="4">
    <source>
        <dbReference type="Ensembl" id="ENSGMOP00000056803.1"/>
    </source>
</evidence>
<reference evidence="4" key="2">
    <citation type="submission" date="2025-09" db="UniProtKB">
        <authorList>
            <consortium name="Ensembl"/>
        </authorList>
    </citation>
    <scope>IDENTIFICATION</scope>
</reference>
<evidence type="ECO:0000259" key="3">
    <source>
        <dbReference type="PROSITE" id="PS51025"/>
    </source>
</evidence>
<proteinExistence type="predicted"/>
<evidence type="ECO:0000256" key="2">
    <source>
        <dbReference type="SAM" id="MobiDB-lite"/>
    </source>
</evidence>
<feature type="compositionally biased region" description="Polar residues" evidence="2">
    <location>
        <begin position="179"/>
        <end position="198"/>
    </location>
</feature>
<organism evidence="4 5">
    <name type="scientific">Gadus morhua</name>
    <name type="common">Atlantic cod</name>
    <dbReference type="NCBI Taxonomy" id="8049"/>
    <lineage>
        <taxon>Eukaryota</taxon>
        <taxon>Metazoa</taxon>
        <taxon>Chordata</taxon>
        <taxon>Craniata</taxon>
        <taxon>Vertebrata</taxon>
        <taxon>Euteleostomi</taxon>
        <taxon>Actinopterygii</taxon>
        <taxon>Neopterygii</taxon>
        <taxon>Teleostei</taxon>
        <taxon>Neoteleostei</taxon>
        <taxon>Acanthomorphata</taxon>
        <taxon>Zeiogadaria</taxon>
        <taxon>Gadariae</taxon>
        <taxon>Gadiformes</taxon>
        <taxon>Gadoidei</taxon>
        <taxon>Gadidae</taxon>
        <taxon>Gadus</taxon>
    </lineage>
</organism>
<feature type="domain" description="PWI" evidence="3">
    <location>
        <begin position="318"/>
        <end position="411"/>
    </location>
</feature>
<feature type="compositionally biased region" description="Basic and acidic residues" evidence="2">
    <location>
        <begin position="82"/>
        <end position="134"/>
    </location>
</feature>
<dbReference type="SMART" id="SM00311">
    <property type="entry name" value="PWI"/>
    <property type="match status" value="1"/>
</dbReference>
<sequence length="411" mass="47699">VYERRRLERRLRDKEAAYQERLKNWEIRERKKARDYSKETERDEERRKETTKEAKRLKEFLEDYDDDRDDPKYYRGSALQKRLRDREKEAELDERDRKREKEEHEEIRQRLLAEGHPDPDAELQRMEEEAERRRQPPLKLEPEEEPPPQEKKELYQYQDGEDSQDGKPGLKPTLRPVTSAPSVSSGSDGAATPNTPGNESPCGIIIPGENSPETQPTEELRPKIGLSLKLGATSSPSQPNAVKRKKLATVDSVFNKFDEEEAEDVPRKRKLVPLDYGDDDKSLGLDGAEMPSAKGNANMEEKRKHIKSLIEKIPTARPELFTYPLDWSMVDSTLMDRRIRPWINKKIIEYIGEEEATLVDFVCSKVMAHSTPQGILDDVAMVLDEEAEVFIVKMWRLLIYETEAKKIGLVK</sequence>
<dbReference type="Gene3D" id="1.20.1390.10">
    <property type="entry name" value="PWI domain"/>
    <property type="match status" value="1"/>
</dbReference>
<evidence type="ECO:0000313" key="5">
    <source>
        <dbReference type="Proteomes" id="UP000694546"/>
    </source>
</evidence>
<dbReference type="GO" id="GO:0005681">
    <property type="term" value="C:spliceosomal complex"/>
    <property type="evidence" value="ECO:0007669"/>
    <property type="project" value="TreeGrafter"/>
</dbReference>
<evidence type="ECO:0000256" key="1">
    <source>
        <dbReference type="ARBA" id="ARBA00022664"/>
    </source>
</evidence>
<keyword evidence="1" id="KW-0507">mRNA processing</keyword>
<dbReference type="Proteomes" id="UP000694546">
    <property type="component" value="Chromosome 5"/>
</dbReference>
<keyword evidence="5" id="KW-1185">Reference proteome</keyword>
<dbReference type="GO" id="GO:0000381">
    <property type="term" value="P:regulation of alternative mRNA splicing, via spliceosome"/>
    <property type="evidence" value="ECO:0007669"/>
    <property type="project" value="TreeGrafter"/>
</dbReference>
<feature type="region of interest" description="Disordered" evidence="2">
    <location>
        <begin position="31"/>
        <end position="221"/>
    </location>
</feature>
<dbReference type="SUPFAM" id="SSF101233">
    <property type="entry name" value="PWI domain"/>
    <property type="match status" value="1"/>
</dbReference>
<dbReference type="GO" id="GO:0006397">
    <property type="term" value="P:mRNA processing"/>
    <property type="evidence" value="ECO:0007669"/>
    <property type="project" value="UniProtKB-KW"/>
</dbReference>
<accession>A0A8C5C5J0</accession>
<protein>
    <submittedName>
        <fullName evidence="4">RNA binding motif protein 25a</fullName>
    </submittedName>
</protein>
<dbReference type="GO" id="GO:0003729">
    <property type="term" value="F:mRNA binding"/>
    <property type="evidence" value="ECO:0007669"/>
    <property type="project" value="TreeGrafter"/>
</dbReference>
<dbReference type="Pfam" id="PF01480">
    <property type="entry name" value="PWI"/>
    <property type="match status" value="1"/>
</dbReference>
<dbReference type="Ensembl" id="ENSGMOT00000033671.1">
    <property type="protein sequence ID" value="ENSGMOP00000056803.1"/>
    <property type="gene ID" value="ENSGMOG00000014070.2"/>
</dbReference>
<dbReference type="InterPro" id="IPR052768">
    <property type="entry name" value="RBM25"/>
</dbReference>
<feature type="compositionally biased region" description="Basic and acidic residues" evidence="2">
    <location>
        <begin position="31"/>
        <end position="61"/>
    </location>
</feature>
<dbReference type="InterPro" id="IPR036483">
    <property type="entry name" value="PWI_dom_sf"/>
</dbReference>
<reference evidence="4" key="1">
    <citation type="submission" date="2025-08" db="UniProtKB">
        <authorList>
            <consortium name="Ensembl"/>
        </authorList>
    </citation>
    <scope>IDENTIFICATION</scope>
</reference>
<dbReference type="AlphaFoldDB" id="A0A8C5C5J0"/>
<dbReference type="InterPro" id="IPR002483">
    <property type="entry name" value="PWI_dom"/>
</dbReference>
<dbReference type="GeneTree" id="ENSGT00730000111019"/>
<dbReference type="PROSITE" id="PS51025">
    <property type="entry name" value="PWI"/>
    <property type="match status" value="1"/>
</dbReference>
<name>A0A8C5C5J0_GADMO</name>